<keyword evidence="9" id="KW-1185">Reference proteome</keyword>
<dbReference type="SUPFAM" id="SSF109604">
    <property type="entry name" value="HD-domain/PDEase-like"/>
    <property type="match status" value="1"/>
</dbReference>
<protein>
    <recommendedName>
        <fullName evidence="2">GTP diphosphokinase</fullName>
        <ecNumber evidence="2">2.7.6.5</ecNumber>
    </recommendedName>
</protein>
<dbReference type="SUPFAM" id="SSF81271">
    <property type="entry name" value="TGS-like"/>
    <property type="match status" value="1"/>
</dbReference>
<dbReference type="InterPro" id="IPR003607">
    <property type="entry name" value="HD/PDEase_dom"/>
</dbReference>
<dbReference type="GO" id="GO:0016301">
    <property type="term" value="F:kinase activity"/>
    <property type="evidence" value="ECO:0007669"/>
    <property type="project" value="UniProtKB-KW"/>
</dbReference>
<dbReference type="PANTHER" id="PTHR21262">
    <property type="entry name" value="GUANOSINE-3',5'-BIS DIPHOSPHATE 3'-PYROPHOSPHOHYDROLASE"/>
    <property type="match status" value="1"/>
</dbReference>
<comment type="function">
    <text evidence="4">In eubacteria ppGpp (guanosine 3'-diphosphate 5'-diphosphate) is a mediator of the stringent response that coordinates a variety of cellular activities in response to changes in nutritional abundance.</text>
</comment>
<dbReference type="OrthoDB" id="9805041at2"/>
<dbReference type="InterPro" id="IPR012675">
    <property type="entry name" value="Beta-grasp_dom_sf"/>
</dbReference>
<evidence type="ECO:0000259" key="6">
    <source>
        <dbReference type="PROSITE" id="PS51831"/>
    </source>
</evidence>
<name>A0A1M4S4A6_9FIRM</name>
<dbReference type="PROSITE" id="PS51671">
    <property type="entry name" value="ACT"/>
    <property type="match status" value="1"/>
</dbReference>
<comment type="catalytic activity">
    <reaction evidence="3">
        <text>GTP + ATP = guanosine 3'-diphosphate 5'-triphosphate + AMP</text>
        <dbReference type="Rhea" id="RHEA:22088"/>
        <dbReference type="ChEBI" id="CHEBI:30616"/>
        <dbReference type="ChEBI" id="CHEBI:37565"/>
        <dbReference type="ChEBI" id="CHEBI:142410"/>
        <dbReference type="ChEBI" id="CHEBI:456215"/>
        <dbReference type="EC" id="2.7.6.5"/>
    </reaction>
</comment>
<dbReference type="AlphaFoldDB" id="A0A1M4S4A6"/>
<dbReference type="UniPathway" id="UPA00908">
    <property type="reaction ID" value="UER00884"/>
</dbReference>
<dbReference type="Pfam" id="PF13328">
    <property type="entry name" value="HD_4"/>
    <property type="match status" value="1"/>
</dbReference>
<dbReference type="STRING" id="1120975.SAMN02746064_00030"/>
<proteinExistence type="inferred from homology"/>
<dbReference type="Pfam" id="PF13291">
    <property type="entry name" value="ACT_4"/>
    <property type="match status" value="1"/>
</dbReference>
<dbReference type="FunFam" id="3.10.20.30:FF:000002">
    <property type="entry name" value="GTP pyrophosphokinase (RelA/SpoT)"/>
    <property type="match status" value="1"/>
</dbReference>
<comment type="pathway">
    <text evidence="1">Purine metabolism; ppGpp biosynthesis; ppGpp from GTP: step 1/2.</text>
</comment>
<dbReference type="EC" id="2.7.6.5" evidence="2"/>
<dbReference type="InterPro" id="IPR007685">
    <property type="entry name" value="RelA_SpoT"/>
</dbReference>
<dbReference type="CDD" id="cd05399">
    <property type="entry name" value="NT_Rel-Spo_like"/>
    <property type="match status" value="1"/>
</dbReference>
<dbReference type="Pfam" id="PF02824">
    <property type="entry name" value="TGS"/>
    <property type="match status" value="1"/>
</dbReference>
<feature type="domain" description="HD" evidence="6">
    <location>
        <begin position="43"/>
        <end position="142"/>
    </location>
</feature>
<dbReference type="FunFam" id="3.30.460.10:FF:000001">
    <property type="entry name" value="GTP pyrophosphokinase RelA"/>
    <property type="match status" value="1"/>
</dbReference>
<dbReference type="InterPro" id="IPR045865">
    <property type="entry name" value="ACT-like_dom_sf"/>
</dbReference>
<dbReference type="PANTHER" id="PTHR21262:SF31">
    <property type="entry name" value="GTP PYROPHOSPHOKINASE"/>
    <property type="match status" value="1"/>
</dbReference>
<evidence type="ECO:0000259" key="5">
    <source>
        <dbReference type="PROSITE" id="PS51671"/>
    </source>
</evidence>
<organism evidence="8 9">
    <name type="scientific">Alkalibacter saccharofermentans DSM 14828</name>
    <dbReference type="NCBI Taxonomy" id="1120975"/>
    <lineage>
        <taxon>Bacteria</taxon>
        <taxon>Bacillati</taxon>
        <taxon>Bacillota</taxon>
        <taxon>Clostridia</taxon>
        <taxon>Eubacteriales</taxon>
        <taxon>Eubacteriaceae</taxon>
        <taxon>Alkalibacter</taxon>
    </lineage>
</organism>
<evidence type="ECO:0000256" key="4">
    <source>
        <dbReference type="RuleBase" id="RU003847"/>
    </source>
</evidence>
<evidence type="ECO:0000256" key="2">
    <source>
        <dbReference type="ARBA" id="ARBA00013251"/>
    </source>
</evidence>
<dbReference type="InterPro" id="IPR043519">
    <property type="entry name" value="NT_sf"/>
</dbReference>
<dbReference type="InterPro" id="IPR004095">
    <property type="entry name" value="TGS"/>
</dbReference>
<sequence length="721" mass="82997">MINKLIEKVLSYNKDADIETIKRAHAIAVGAHEGQKRVSGEDYIIHPMEVALILAELQLDVPTITAAILHDVIEDTSYPFEDMKEVFGDEIADLVDGVTKISKLEFKSKEEQQAENLRKMIIAMAKDIRVIMIKLADRLHNMRTLKYMPEDKQKAKAQETLDIYSPIAHRLGISKIKWELEDIALRYLDEPGYYDLVNKVAQKREVREKYIKDVMDILREKLTDVGIEADIQGRPKHFYSIYRKMYQQNRSFEEIYDLIAVRVVVNSIKDCYGVLGVAHTMWKPIPGRFKDYIAMPKPNMYQSLHTTVIGPKGDPFEIQIRTWDMHRTAEFGIAAHWKYKEGIEDSDNFEEKLVWLRQILEWQRELQDANEFMETLKVDLFTDEVYVFTPKGDVIELPKGSCPLDFAYRIHSDIGNRCIGAKINGKIVPLNYTLQNGDIVEVLTASHSHGPSRDWLKIVKSSHARNKIKQYFKKDKKEENIQKGKDLLDKEVKRQGLQQSNILKHNYLEYAANKSNYNTVDDLYASIGYGGIKPNFIIQKIKNHFKNELNLIPEVTITEEVAIEQKPPKKGADYDKLEKAVKVSGFKNMAVRFSRCCNPVPGDKIVGYITRGRGVSVHRTDCVNIRNADDVGRLIDVEWVKYTTASFVSEINIKARDAKGLLTRVTTVISDQNISIVSLNVKTDQDYAYFNVSFEVKSTRELNQLIKKLNKIPEIITIYRI</sequence>
<evidence type="ECO:0000313" key="8">
    <source>
        <dbReference type="EMBL" id="SHE27043.1"/>
    </source>
</evidence>
<feature type="domain" description="ACT" evidence="5">
    <location>
        <begin position="650"/>
        <end position="721"/>
    </location>
</feature>
<dbReference type="Gene3D" id="1.10.3210.10">
    <property type="entry name" value="Hypothetical protein af1432"/>
    <property type="match status" value="1"/>
</dbReference>
<dbReference type="SMART" id="SM00954">
    <property type="entry name" value="RelA_SpoT"/>
    <property type="match status" value="1"/>
</dbReference>
<accession>A0A1M4S4A6</accession>
<dbReference type="Gene3D" id="3.30.460.10">
    <property type="entry name" value="Beta Polymerase, domain 2"/>
    <property type="match status" value="1"/>
</dbReference>
<reference evidence="8 9" key="1">
    <citation type="submission" date="2016-11" db="EMBL/GenBank/DDBJ databases">
        <authorList>
            <person name="Jaros S."/>
            <person name="Januszkiewicz K."/>
            <person name="Wedrychowicz H."/>
        </authorList>
    </citation>
    <scope>NUCLEOTIDE SEQUENCE [LARGE SCALE GENOMIC DNA]</scope>
    <source>
        <strain evidence="8 9">DSM 14828</strain>
    </source>
</reference>
<dbReference type="NCBIfam" id="TIGR00691">
    <property type="entry name" value="spoT_relA"/>
    <property type="match status" value="1"/>
</dbReference>
<dbReference type="InterPro" id="IPR033655">
    <property type="entry name" value="TGS_RelA/SpoT"/>
</dbReference>
<dbReference type="CDD" id="cd00077">
    <property type="entry name" value="HDc"/>
    <property type="match status" value="1"/>
</dbReference>
<dbReference type="RefSeq" id="WP_073269043.1">
    <property type="nucleotide sequence ID" value="NZ_FQTU01000001.1"/>
</dbReference>
<evidence type="ECO:0000256" key="1">
    <source>
        <dbReference type="ARBA" id="ARBA00004976"/>
    </source>
</evidence>
<feature type="domain" description="TGS" evidence="7">
    <location>
        <begin position="383"/>
        <end position="444"/>
    </location>
</feature>
<dbReference type="FunFam" id="1.10.3210.10:FF:000001">
    <property type="entry name" value="GTP pyrophosphokinase RelA"/>
    <property type="match status" value="1"/>
</dbReference>
<dbReference type="Gene3D" id="3.10.20.30">
    <property type="match status" value="1"/>
</dbReference>
<dbReference type="GO" id="GO:0008728">
    <property type="term" value="F:GTP diphosphokinase activity"/>
    <property type="evidence" value="ECO:0007669"/>
    <property type="project" value="UniProtKB-EC"/>
</dbReference>
<comment type="similarity">
    <text evidence="4">Belongs to the relA/spoT family.</text>
</comment>
<dbReference type="SUPFAM" id="SSF81301">
    <property type="entry name" value="Nucleotidyltransferase"/>
    <property type="match status" value="1"/>
</dbReference>
<dbReference type="Proteomes" id="UP000184251">
    <property type="component" value="Unassembled WGS sequence"/>
</dbReference>
<dbReference type="InterPro" id="IPR004811">
    <property type="entry name" value="RelA/Spo_fam"/>
</dbReference>
<dbReference type="GO" id="GO:0015970">
    <property type="term" value="P:guanosine tetraphosphate biosynthetic process"/>
    <property type="evidence" value="ECO:0007669"/>
    <property type="project" value="UniProtKB-UniPathway"/>
</dbReference>
<dbReference type="SUPFAM" id="SSF55021">
    <property type="entry name" value="ACT-like"/>
    <property type="match status" value="1"/>
</dbReference>
<dbReference type="InterPro" id="IPR012676">
    <property type="entry name" value="TGS-like"/>
</dbReference>
<dbReference type="GO" id="GO:0005886">
    <property type="term" value="C:plasma membrane"/>
    <property type="evidence" value="ECO:0007669"/>
    <property type="project" value="TreeGrafter"/>
</dbReference>
<dbReference type="InterPro" id="IPR002912">
    <property type="entry name" value="ACT_dom"/>
</dbReference>
<keyword evidence="8" id="KW-0808">Transferase</keyword>
<evidence type="ECO:0000313" key="9">
    <source>
        <dbReference type="Proteomes" id="UP000184251"/>
    </source>
</evidence>
<dbReference type="CDD" id="cd01668">
    <property type="entry name" value="TGS_RSH"/>
    <property type="match status" value="1"/>
</dbReference>
<dbReference type="Pfam" id="PF04607">
    <property type="entry name" value="RelA_SpoT"/>
    <property type="match status" value="1"/>
</dbReference>
<dbReference type="InterPro" id="IPR006674">
    <property type="entry name" value="HD_domain"/>
</dbReference>
<evidence type="ECO:0000259" key="7">
    <source>
        <dbReference type="PROSITE" id="PS51880"/>
    </source>
</evidence>
<dbReference type="Pfam" id="PF19296">
    <property type="entry name" value="RelA_AH_RIS"/>
    <property type="match status" value="1"/>
</dbReference>
<dbReference type="Gene3D" id="3.30.70.260">
    <property type="match status" value="1"/>
</dbReference>
<dbReference type="EMBL" id="FQTU01000001">
    <property type="protein sequence ID" value="SHE27043.1"/>
    <property type="molecule type" value="Genomic_DNA"/>
</dbReference>
<gene>
    <name evidence="8" type="ORF">SAMN02746064_00030</name>
</gene>
<dbReference type="PROSITE" id="PS51880">
    <property type="entry name" value="TGS"/>
    <property type="match status" value="1"/>
</dbReference>
<keyword evidence="8" id="KW-0418">Kinase</keyword>
<dbReference type="SMART" id="SM00471">
    <property type="entry name" value="HDc"/>
    <property type="match status" value="1"/>
</dbReference>
<dbReference type="PROSITE" id="PS51831">
    <property type="entry name" value="HD"/>
    <property type="match status" value="1"/>
</dbReference>
<dbReference type="InterPro" id="IPR045600">
    <property type="entry name" value="RelA/SpoT_AH_RIS"/>
</dbReference>
<dbReference type="CDD" id="cd04876">
    <property type="entry name" value="ACT_RelA-SpoT"/>
    <property type="match status" value="1"/>
</dbReference>
<evidence type="ECO:0000256" key="3">
    <source>
        <dbReference type="ARBA" id="ARBA00048244"/>
    </source>
</evidence>